<dbReference type="PIRSF" id="PIRSF002869">
    <property type="entry name" value="MviN"/>
    <property type="match status" value="1"/>
</dbReference>
<keyword evidence="7 10" id="KW-0472">Membrane</keyword>
<evidence type="ECO:0000256" key="5">
    <source>
        <dbReference type="ARBA" id="ARBA00022984"/>
    </source>
</evidence>
<dbReference type="GO" id="GO:0005886">
    <property type="term" value="C:plasma membrane"/>
    <property type="evidence" value="ECO:0007669"/>
    <property type="project" value="UniProtKB-SubCell"/>
</dbReference>
<dbReference type="OrthoDB" id="9816572at2"/>
<keyword evidence="6 10" id="KW-1133">Transmembrane helix</keyword>
<dbReference type="RefSeq" id="WP_005862896.1">
    <property type="nucleotide sequence ID" value="NZ_AAYA01000017.1"/>
</dbReference>
<evidence type="ECO:0000256" key="3">
    <source>
        <dbReference type="ARBA" id="ARBA00022692"/>
    </source>
</evidence>
<evidence type="ECO:0000256" key="6">
    <source>
        <dbReference type="ARBA" id="ARBA00022989"/>
    </source>
</evidence>
<dbReference type="InterPro" id="IPR051050">
    <property type="entry name" value="Lipid_II_flippase_MurJ/MviN"/>
</dbReference>
<dbReference type="Proteomes" id="UP000005713">
    <property type="component" value="Unassembled WGS sequence"/>
</dbReference>
<feature type="transmembrane region" description="Helical" evidence="10">
    <location>
        <begin position="313"/>
        <end position="337"/>
    </location>
</feature>
<comment type="similarity">
    <text evidence="9 10 11">Belongs to the MurJ/MviN family.</text>
</comment>
<dbReference type="NCBIfam" id="TIGR01695">
    <property type="entry name" value="murJ_mviN"/>
    <property type="match status" value="1"/>
</dbReference>
<gene>
    <name evidence="10" type="primary">murJ</name>
    <name evidence="12" type="ORF">SSE37_15356</name>
</gene>
<keyword evidence="13" id="KW-1185">Reference proteome</keyword>
<feature type="transmembrane region" description="Helical" evidence="10">
    <location>
        <begin position="133"/>
        <end position="151"/>
    </location>
</feature>
<evidence type="ECO:0000256" key="9">
    <source>
        <dbReference type="ARBA" id="ARBA00061532"/>
    </source>
</evidence>
<evidence type="ECO:0000256" key="2">
    <source>
        <dbReference type="ARBA" id="ARBA00022475"/>
    </source>
</evidence>
<feature type="transmembrane region" description="Helical" evidence="10">
    <location>
        <begin position="271"/>
        <end position="292"/>
    </location>
</feature>
<dbReference type="CDD" id="cd13123">
    <property type="entry name" value="MATE_MurJ_like"/>
    <property type="match status" value="1"/>
</dbReference>
<comment type="caution">
    <text evidence="12">The sequence shown here is derived from an EMBL/GenBank/DDBJ whole genome shotgun (WGS) entry which is preliminary data.</text>
</comment>
<evidence type="ECO:0000256" key="8">
    <source>
        <dbReference type="ARBA" id="ARBA00060041"/>
    </source>
</evidence>
<feature type="transmembrane region" description="Helical" evidence="10">
    <location>
        <begin position="230"/>
        <end position="251"/>
    </location>
</feature>
<dbReference type="UniPathway" id="UPA00219"/>
<feature type="transmembrane region" description="Helical" evidence="10">
    <location>
        <begin position="349"/>
        <end position="370"/>
    </location>
</feature>
<evidence type="ECO:0000256" key="11">
    <source>
        <dbReference type="PIRNR" id="PIRNR002869"/>
    </source>
</evidence>
<feature type="transmembrane region" description="Helical" evidence="10">
    <location>
        <begin position="189"/>
        <end position="209"/>
    </location>
</feature>
<feature type="transmembrane region" description="Helical" evidence="10">
    <location>
        <begin position="158"/>
        <end position="177"/>
    </location>
</feature>
<dbReference type="GO" id="GO:0008360">
    <property type="term" value="P:regulation of cell shape"/>
    <property type="evidence" value="ECO:0007669"/>
    <property type="project" value="UniProtKB-UniRule"/>
</dbReference>
<feature type="transmembrane region" description="Helical" evidence="10">
    <location>
        <begin position="29"/>
        <end position="48"/>
    </location>
</feature>
<comment type="subcellular location">
    <subcellularLocation>
        <location evidence="10">Cell inner membrane</location>
        <topology evidence="10">Multi-pass membrane protein</topology>
    </subcellularLocation>
    <subcellularLocation>
        <location evidence="1">Cell membrane</location>
        <topology evidence="1">Multi-pass membrane protein</topology>
    </subcellularLocation>
</comment>
<comment type="pathway">
    <text evidence="10">Cell wall biogenesis; peptidoglycan biosynthesis.</text>
</comment>
<feature type="transmembrane region" description="Helical" evidence="10">
    <location>
        <begin position="447"/>
        <end position="472"/>
    </location>
</feature>
<keyword evidence="5 10" id="KW-0573">Peptidoglycan synthesis</keyword>
<feature type="transmembrane region" description="Helical" evidence="10">
    <location>
        <begin position="478"/>
        <end position="504"/>
    </location>
</feature>
<keyword evidence="10 11" id="KW-0961">Cell wall biogenesis/degradation</keyword>
<keyword evidence="10" id="KW-0997">Cell inner membrane</keyword>
<protein>
    <recommendedName>
        <fullName evidence="10">Probable lipid II flippase MurJ</fullName>
    </recommendedName>
</protein>
<feature type="transmembrane region" description="Helical" evidence="10">
    <location>
        <begin position="92"/>
        <end position="113"/>
    </location>
</feature>
<keyword evidence="10 11" id="KW-0813">Transport</keyword>
<organism evidence="12 13">
    <name type="scientific">Sagittula stellata (strain ATCC 700073 / DSM 11524 / E-37)</name>
    <dbReference type="NCBI Taxonomy" id="388399"/>
    <lineage>
        <taxon>Bacteria</taxon>
        <taxon>Pseudomonadati</taxon>
        <taxon>Pseudomonadota</taxon>
        <taxon>Alphaproteobacteria</taxon>
        <taxon>Rhodobacterales</taxon>
        <taxon>Roseobacteraceae</taxon>
        <taxon>Sagittula</taxon>
    </lineage>
</organism>
<name>A3K9A0_SAGS3</name>
<dbReference type="EMBL" id="AAYA01000017">
    <property type="protein sequence ID" value="EBA06272.1"/>
    <property type="molecule type" value="Genomic_DNA"/>
</dbReference>
<keyword evidence="3 10" id="KW-0812">Transmembrane</keyword>
<feature type="transmembrane region" description="Helical" evidence="10">
    <location>
        <begin position="382"/>
        <end position="401"/>
    </location>
</feature>
<dbReference type="Pfam" id="PF03023">
    <property type="entry name" value="MurJ"/>
    <property type="match status" value="1"/>
</dbReference>
<evidence type="ECO:0000256" key="10">
    <source>
        <dbReference type="HAMAP-Rule" id="MF_02078"/>
    </source>
</evidence>
<keyword evidence="4 10" id="KW-0133">Cell shape</keyword>
<dbReference type="HAMAP" id="MF_02078">
    <property type="entry name" value="MurJ_MviN"/>
    <property type="match status" value="1"/>
</dbReference>
<keyword evidence="2 10" id="KW-1003">Cell membrane</keyword>
<proteinExistence type="inferred from homology"/>
<dbReference type="PANTHER" id="PTHR47019">
    <property type="entry name" value="LIPID II FLIPPASE MURJ"/>
    <property type="match status" value="1"/>
</dbReference>
<evidence type="ECO:0000256" key="1">
    <source>
        <dbReference type="ARBA" id="ARBA00004651"/>
    </source>
</evidence>
<dbReference type="GO" id="GO:0071555">
    <property type="term" value="P:cell wall organization"/>
    <property type="evidence" value="ECO:0007669"/>
    <property type="project" value="UniProtKB-UniRule"/>
</dbReference>
<comment type="function">
    <text evidence="8 10 11">Involved in peptidoglycan biosynthesis. Transports lipid-linked peptidoglycan precursors from the inner to the outer leaflet of the cytoplasmic membrane.</text>
</comment>
<dbReference type="eggNOG" id="COG0728">
    <property type="taxonomic scope" value="Bacteria"/>
</dbReference>
<dbReference type="PRINTS" id="PR01806">
    <property type="entry name" value="VIRFACTRMVIN"/>
</dbReference>
<dbReference type="AlphaFoldDB" id="A3K9A0"/>
<dbReference type="GO" id="GO:0009252">
    <property type="term" value="P:peptidoglycan biosynthetic process"/>
    <property type="evidence" value="ECO:0007669"/>
    <property type="project" value="UniProtKB-UniRule"/>
</dbReference>
<sequence length="517" mass="55257">MKPIRLISGILTVGFWTLASRVLGLVRDILIATVIGPGPLMDAFVAAFRLPNLFRRFFAEGAFNAAFVPMFSKKYEAGEDPQGFARDAFSGLAFVLLLLTALAMIFMPLLVWATAGGFAGDERFDLTTAFGRITFPYILTISLAALLSGALNAVGRFAAAAAAPVLLNILIVAALKFGQGLFGGAHIDWLIWTIPVAGMAQLALVWAAAERAGLKIRPGRPRLTDDMKRLTRIAVPAALAGGVMQVNLLVGQQVASHFEKAVSWLYNADRLYQLPLGVVGIAIGIVLLPDLSRRLKAEDHVGGRMAFSRAGELSLALTVPCAVALVVMPLPLVSVLFEHGRTGPEDSRAMAVAVAIYGLGLPAFVLQKVLQPVYFAREDTRSPFRFAVWSMVVNAAVAIGLAPLIGWIAPAIATSLAGWTMVWQLARGTRSMGDVARFDSRFYKRAGRILAASALMGAALIGAELLMAPWLATAGLRVLALILLIAIGVAVYGIAGQVLGAFRLSEFRSIVRRRKPT</sequence>
<feature type="transmembrane region" description="Helical" evidence="10">
    <location>
        <begin position="407"/>
        <end position="426"/>
    </location>
</feature>
<evidence type="ECO:0000313" key="13">
    <source>
        <dbReference type="Proteomes" id="UP000005713"/>
    </source>
</evidence>
<evidence type="ECO:0000256" key="7">
    <source>
        <dbReference type="ARBA" id="ARBA00023136"/>
    </source>
</evidence>
<evidence type="ECO:0000256" key="4">
    <source>
        <dbReference type="ARBA" id="ARBA00022960"/>
    </source>
</evidence>
<evidence type="ECO:0000313" key="12">
    <source>
        <dbReference type="EMBL" id="EBA06272.1"/>
    </source>
</evidence>
<accession>A3K9A0</accession>
<dbReference type="PANTHER" id="PTHR47019:SF1">
    <property type="entry name" value="LIPID II FLIPPASE MURJ"/>
    <property type="match status" value="1"/>
</dbReference>
<dbReference type="GO" id="GO:0034204">
    <property type="term" value="P:lipid translocation"/>
    <property type="evidence" value="ECO:0007669"/>
    <property type="project" value="TreeGrafter"/>
</dbReference>
<dbReference type="InterPro" id="IPR004268">
    <property type="entry name" value="MurJ"/>
</dbReference>
<dbReference type="GO" id="GO:0015648">
    <property type="term" value="F:lipid-linked peptidoglycan transporter activity"/>
    <property type="evidence" value="ECO:0007669"/>
    <property type="project" value="UniProtKB-UniRule"/>
</dbReference>
<reference evidence="12 13" key="1">
    <citation type="submission" date="2006-06" db="EMBL/GenBank/DDBJ databases">
        <authorList>
            <person name="Moran M.A."/>
            <person name="Ferriera S."/>
            <person name="Johnson J."/>
            <person name="Kravitz S."/>
            <person name="Beeson K."/>
            <person name="Sutton G."/>
            <person name="Rogers Y.-H."/>
            <person name="Friedman R."/>
            <person name="Frazier M."/>
            <person name="Venter J.C."/>
        </authorList>
    </citation>
    <scope>NUCLEOTIDE SEQUENCE [LARGE SCALE GENOMIC DNA]</scope>
    <source>
        <strain evidence="12 13">E-37</strain>
    </source>
</reference>